<dbReference type="Proteomes" id="UP000824132">
    <property type="component" value="Unassembled WGS sequence"/>
</dbReference>
<dbReference type="AlphaFoldDB" id="A0A9D2A7S5"/>
<proteinExistence type="predicted"/>
<protein>
    <submittedName>
        <fullName evidence="1">Uncharacterized protein</fullName>
    </submittedName>
</protein>
<evidence type="ECO:0000313" key="2">
    <source>
        <dbReference type="Proteomes" id="UP000824132"/>
    </source>
</evidence>
<comment type="caution">
    <text evidence="1">The sequence shown here is derived from an EMBL/GenBank/DDBJ whole genome shotgun (WGS) entry which is preliminary data.</text>
</comment>
<organism evidence="1 2">
    <name type="scientific">Candidatus Borkfalkia avistercoris</name>
    <dbReference type="NCBI Taxonomy" id="2838504"/>
    <lineage>
        <taxon>Bacteria</taxon>
        <taxon>Bacillati</taxon>
        <taxon>Bacillota</taxon>
        <taxon>Clostridia</taxon>
        <taxon>Christensenellales</taxon>
        <taxon>Christensenellaceae</taxon>
        <taxon>Candidatus Borkfalkia</taxon>
    </lineage>
</organism>
<reference evidence="1" key="2">
    <citation type="submission" date="2021-04" db="EMBL/GenBank/DDBJ databases">
        <authorList>
            <person name="Gilroy R."/>
        </authorList>
    </citation>
    <scope>NUCLEOTIDE SEQUENCE</scope>
    <source>
        <strain evidence="1">CHK187-5294</strain>
    </source>
</reference>
<gene>
    <name evidence="1" type="ORF">H9727_01790</name>
</gene>
<sequence>MKKGISVFVFFVLCLALFAGCGGKYKEFDSFGNIEDFSSIQGYKGWTYLFGDVAFQPTNMTFNEYKGAYNSTLATVSGAEWMPHQNEDIVLRFDPPKKGTVTITYSLWLIGVQLSTDDGVQFSIYDAAVDSPLAECSLVGNGKESRSKGELRCKISAGAPLYFVLNAGYGNENDLTHVDVTISY</sequence>
<evidence type="ECO:0000313" key="1">
    <source>
        <dbReference type="EMBL" id="HIZ02996.1"/>
    </source>
</evidence>
<dbReference type="PROSITE" id="PS51257">
    <property type="entry name" value="PROKAR_LIPOPROTEIN"/>
    <property type="match status" value="1"/>
</dbReference>
<accession>A0A9D2A7S5</accession>
<name>A0A9D2A7S5_9FIRM</name>
<reference evidence="1" key="1">
    <citation type="journal article" date="2021" name="PeerJ">
        <title>Extensive microbial diversity within the chicken gut microbiome revealed by metagenomics and culture.</title>
        <authorList>
            <person name="Gilroy R."/>
            <person name="Ravi A."/>
            <person name="Getino M."/>
            <person name="Pursley I."/>
            <person name="Horton D.L."/>
            <person name="Alikhan N.F."/>
            <person name="Baker D."/>
            <person name="Gharbi K."/>
            <person name="Hall N."/>
            <person name="Watson M."/>
            <person name="Adriaenssens E.M."/>
            <person name="Foster-Nyarko E."/>
            <person name="Jarju S."/>
            <person name="Secka A."/>
            <person name="Antonio M."/>
            <person name="Oren A."/>
            <person name="Chaudhuri R.R."/>
            <person name="La Ragione R."/>
            <person name="Hildebrand F."/>
            <person name="Pallen M.J."/>
        </authorList>
    </citation>
    <scope>NUCLEOTIDE SEQUENCE</scope>
    <source>
        <strain evidence="1">CHK187-5294</strain>
    </source>
</reference>
<dbReference type="EMBL" id="DXCL01000009">
    <property type="protein sequence ID" value="HIZ02996.1"/>
    <property type="molecule type" value="Genomic_DNA"/>
</dbReference>